<dbReference type="PANTHER" id="PTHR33710:SF71">
    <property type="entry name" value="ENDONUCLEASE_EXONUCLEASE_PHOSPHATASE DOMAIN-CONTAINING PROTEIN"/>
    <property type="match status" value="1"/>
</dbReference>
<comment type="caution">
    <text evidence="2">The sequence shown here is derived from an EMBL/GenBank/DDBJ whole genome shotgun (WGS) entry which is preliminary data.</text>
</comment>
<dbReference type="Pfam" id="PF03372">
    <property type="entry name" value="Exo_endo_phos"/>
    <property type="match status" value="1"/>
</dbReference>
<organism evidence="2 3">
    <name type="scientific">Solanum pinnatisectum</name>
    <name type="common">tansyleaf nightshade</name>
    <dbReference type="NCBI Taxonomy" id="50273"/>
    <lineage>
        <taxon>Eukaryota</taxon>
        <taxon>Viridiplantae</taxon>
        <taxon>Streptophyta</taxon>
        <taxon>Embryophyta</taxon>
        <taxon>Tracheophyta</taxon>
        <taxon>Spermatophyta</taxon>
        <taxon>Magnoliopsida</taxon>
        <taxon>eudicotyledons</taxon>
        <taxon>Gunneridae</taxon>
        <taxon>Pentapetalae</taxon>
        <taxon>asterids</taxon>
        <taxon>lamiids</taxon>
        <taxon>Solanales</taxon>
        <taxon>Solanaceae</taxon>
        <taxon>Solanoideae</taxon>
        <taxon>Solaneae</taxon>
        <taxon>Solanum</taxon>
    </lineage>
</organism>
<dbReference type="PANTHER" id="PTHR33710">
    <property type="entry name" value="BNAC02G09200D PROTEIN"/>
    <property type="match status" value="1"/>
</dbReference>
<dbReference type="SUPFAM" id="SSF56219">
    <property type="entry name" value="DNase I-like"/>
    <property type="match status" value="1"/>
</dbReference>
<dbReference type="InterPro" id="IPR005135">
    <property type="entry name" value="Endo/exonuclease/phosphatase"/>
</dbReference>
<sequence>MEPFEDSSNIDTYKRILGHHTAFANNNGKIWLFSQQDIQIQIISDINQHLTIMAQHQNWTEGVLLTVVYAACNASIRMELWESLSDLARQYTNPWLVGGDFNVILSEEEKLGGLQVYYQETEDFANFNGGLFDMGYSGSIVTLWNGRTDTTSIFKRLDRILCNQRFIDKYPNVSVKHLIKKGSDHSPL</sequence>
<dbReference type="EMBL" id="JAWPEI010000001">
    <property type="protein sequence ID" value="KAK4737598.1"/>
    <property type="molecule type" value="Genomic_DNA"/>
</dbReference>
<gene>
    <name evidence="2" type="ORF">R3W88_001295</name>
</gene>
<dbReference type="Proteomes" id="UP001311915">
    <property type="component" value="Unassembled WGS sequence"/>
</dbReference>
<evidence type="ECO:0000313" key="2">
    <source>
        <dbReference type="EMBL" id="KAK4737598.1"/>
    </source>
</evidence>
<dbReference type="InterPro" id="IPR036691">
    <property type="entry name" value="Endo/exonu/phosph_ase_sf"/>
</dbReference>
<dbReference type="AlphaFoldDB" id="A0AAV9MID3"/>
<keyword evidence="3" id="KW-1185">Reference proteome</keyword>
<evidence type="ECO:0000313" key="3">
    <source>
        <dbReference type="Proteomes" id="UP001311915"/>
    </source>
</evidence>
<dbReference type="GO" id="GO:0003824">
    <property type="term" value="F:catalytic activity"/>
    <property type="evidence" value="ECO:0007669"/>
    <property type="project" value="InterPro"/>
</dbReference>
<evidence type="ECO:0000259" key="1">
    <source>
        <dbReference type="Pfam" id="PF03372"/>
    </source>
</evidence>
<reference evidence="2 3" key="1">
    <citation type="submission" date="2023-10" db="EMBL/GenBank/DDBJ databases">
        <title>Genome-Wide Identification Analysis in wild type Solanum Pinnatisectum Reveals Some Genes Defensing Phytophthora Infestans.</title>
        <authorList>
            <person name="Sun C."/>
        </authorList>
    </citation>
    <scope>NUCLEOTIDE SEQUENCE [LARGE SCALE GENOMIC DNA]</scope>
    <source>
        <strain evidence="2">LQN</strain>
        <tissue evidence="2">Leaf</tissue>
    </source>
</reference>
<name>A0AAV9MID3_9SOLN</name>
<proteinExistence type="predicted"/>
<feature type="domain" description="Endonuclease/exonuclease/phosphatase" evidence="1">
    <location>
        <begin position="28"/>
        <end position="185"/>
    </location>
</feature>
<protein>
    <recommendedName>
        <fullName evidence="1">Endonuclease/exonuclease/phosphatase domain-containing protein</fullName>
    </recommendedName>
</protein>
<dbReference type="Gene3D" id="3.60.10.10">
    <property type="entry name" value="Endonuclease/exonuclease/phosphatase"/>
    <property type="match status" value="1"/>
</dbReference>
<accession>A0AAV9MID3</accession>